<dbReference type="Proteomes" id="UP000646548">
    <property type="component" value="Unassembled WGS sequence"/>
</dbReference>
<dbReference type="AlphaFoldDB" id="A0A834CM31"/>
<gene>
    <name evidence="2" type="ORF">FQA47_017306</name>
</gene>
<accession>A0A834CM31</accession>
<evidence type="ECO:0000313" key="3">
    <source>
        <dbReference type="Proteomes" id="UP000646548"/>
    </source>
</evidence>
<evidence type="ECO:0000256" key="1">
    <source>
        <dbReference type="SAM" id="MobiDB-lite"/>
    </source>
</evidence>
<comment type="caution">
    <text evidence="2">The sequence shown here is derived from an EMBL/GenBank/DDBJ whole genome shotgun (WGS) entry which is preliminary data.</text>
</comment>
<reference evidence="2" key="1">
    <citation type="journal article" name="BMC Genomics">
        <title>Long-read sequencing and de novo genome assembly of marine medaka (Oryzias melastigma).</title>
        <authorList>
            <person name="Liang P."/>
            <person name="Saqib H.S.A."/>
            <person name="Ni X."/>
            <person name="Shen Y."/>
        </authorList>
    </citation>
    <scope>NUCLEOTIDE SEQUENCE</scope>
    <source>
        <strain evidence="2">Bigg-433</strain>
    </source>
</reference>
<protein>
    <submittedName>
        <fullName evidence="2">Uncharacterized protein</fullName>
    </submittedName>
</protein>
<name>A0A834CM31_ORYME</name>
<evidence type="ECO:0000313" key="2">
    <source>
        <dbReference type="EMBL" id="KAF6730983.1"/>
    </source>
</evidence>
<feature type="region of interest" description="Disordered" evidence="1">
    <location>
        <begin position="115"/>
        <end position="134"/>
    </location>
</feature>
<sequence length="134" mass="14504">MRSRVRPNISRVMAEGGYRPATASPSNAGVARLRACAHRGGRAAEHLYEIQRADGNTEVGNGEIPVLMCYSYRGRAAASSSSSSLVSSLTPSSLIQLLIWHRSKEINEVLQQKESLTGSGTEGTRSETGIWRMV</sequence>
<organism evidence="2 3">
    <name type="scientific">Oryzias melastigma</name>
    <name type="common">Marine medaka</name>
    <dbReference type="NCBI Taxonomy" id="30732"/>
    <lineage>
        <taxon>Eukaryota</taxon>
        <taxon>Metazoa</taxon>
        <taxon>Chordata</taxon>
        <taxon>Craniata</taxon>
        <taxon>Vertebrata</taxon>
        <taxon>Euteleostomi</taxon>
        <taxon>Actinopterygii</taxon>
        <taxon>Neopterygii</taxon>
        <taxon>Teleostei</taxon>
        <taxon>Neoteleostei</taxon>
        <taxon>Acanthomorphata</taxon>
        <taxon>Ovalentaria</taxon>
        <taxon>Atherinomorphae</taxon>
        <taxon>Beloniformes</taxon>
        <taxon>Adrianichthyidae</taxon>
        <taxon>Oryziinae</taxon>
        <taxon>Oryzias</taxon>
    </lineage>
</organism>
<proteinExistence type="predicted"/>
<dbReference type="EMBL" id="WKFB01000225">
    <property type="protein sequence ID" value="KAF6730983.1"/>
    <property type="molecule type" value="Genomic_DNA"/>
</dbReference>